<feature type="transmembrane region" description="Helical" evidence="3">
    <location>
        <begin position="360"/>
        <end position="379"/>
    </location>
</feature>
<dbReference type="CDD" id="cd17352">
    <property type="entry name" value="MFS_MCT_SLC16"/>
    <property type="match status" value="1"/>
</dbReference>
<feature type="transmembrane region" description="Helical" evidence="3">
    <location>
        <begin position="112"/>
        <end position="135"/>
    </location>
</feature>
<dbReference type="GeneID" id="5543329"/>
<keyword evidence="3" id="KW-0472">Membrane</keyword>
<feature type="transmembrane region" description="Helical" evidence="3">
    <location>
        <begin position="418"/>
        <end position="437"/>
    </location>
</feature>
<protein>
    <recommendedName>
        <fullName evidence="6">Major facilitator superfamily (MFS) profile domain-containing protein</fullName>
    </recommendedName>
</protein>
<feature type="transmembrane region" description="Helical" evidence="3">
    <location>
        <begin position="205"/>
        <end position="227"/>
    </location>
</feature>
<reference evidence="4 5" key="1">
    <citation type="journal article" date="2007" name="Proc. Natl. Acad. Sci. U.S.A.">
        <title>Independent sorting-out of thousands of duplicated gene pairs in two yeast species descended from a whole-genome duplication.</title>
        <authorList>
            <person name="Scannell D.R."/>
            <person name="Frank A.C."/>
            <person name="Conant G.C."/>
            <person name="Byrne K.P."/>
            <person name="Woolfit M."/>
            <person name="Wolfe K.H."/>
        </authorList>
    </citation>
    <scope>NUCLEOTIDE SEQUENCE [LARGE SCALE GENOMIC DNA]</scope>
    <source>
        <strain evidence="5">ATCC 22028 / DSM 70294 / BCRC 21397 / CBS 2163 / NBRC 10782 / NRRL Y-8283 / UCD 57-17</strain>
    </source>
</reference>
<keyword evidence="5" id="KW-1185">Reference proteome</keyword>
<dbReference type="EMBL" id="DS480470">
    <property type="protein sequence ID" value="EDO15261.1"/>
    <property type="molecule type" value="Genomic_DNA"/>
</dbReference>
<accession>A7TR51</accession>
<dbReference type="AlphaFoldDB" id="A7TR51"/>
<dbReference type="GO" id="GO:0022857">
    <property type="term" value="F:transmembrane transporter activity"/>
    <property type="evidence" value="ECO:0007669"/>
    <property type="project" value="InterPro"/>
</dbReference>
<dbReference type="GO" id="GO:0000329">
    <property type="term" value="C:fungal-type vacuole membrane"/>
    <property type="evidence" value="ECO:0007669"/>
    <property type="project" value="EnsemblFungi"/>
</dbReference>
<dbReference type="PhylomeDB" id="A7TR51"/>
<evidence type="ECO:0000313" key="4">
    <source>
        <dbReference type="EMBL" id="EDO15261.1"/>
    </source>
</evidence>
<feature type="transmembrane region" description="Helical" evidence="3">
    <location>
        <begin position="181"/>
        <end position="199"/>
    </location>
</feature>
<feature type="transmembrane region" description="Helical" evidence="3">
    <location>
        <begin position="239"/>
        <end position="259"/>
    </location>
</feature>
<dbReference type="PANTHER" id="PTHR11360">
    <property type="entry name" value="MONOCARBOXYLATE TRANSPORTER"/>
    <property type="match status" value="1"/>
</dbReference>
<keyword evidence="3" id="KW-1133">Transmembrane helix</keyword>
<dbReference type="KEGG" id="vpo:Kpol_461p15"/>
<dbReference type="InterPro" id="IPR036259">
    <property type="entry name" value="MFS_trans_sf"/>
</dbReference>
<dbReference type="FunCoup" id="A7TR51">
    <property type="interactions" value="206"/>
</dbReference>
<dbReference type="GO" id="GO:0032218">
    <property type="term" value="P:riboflavin transport"/>
    <property type="evidence" value="ECO:0007669"/>
    <property type="project" value="TreeGrafter"/>
</dbReference>
<evidence type="ECO:0000256" key="2">
    <source>
        <dbReference type="ARBA" id="ARBA00006727"/>
    </source>
</evidence>
<dbReference type="eggNOG" id="KOG2504">
    <property type="taxonomic scope" value="Eukaryota"/>
</dbReference>
<feature type="transmembrane region" description="Helical" evidence="3">
    <location>
        <begin position="458"/>
        <end position="477"/>
    </location>
</feature>
<comment type="subcellular location">
    <subcellularLocation>
        <location evidence="1">Membrane</location>
        <topology evidence="1">Multi-pass membrane protein</topology>
    </subcellularLocation>
</comment>
<keyword evidence="3" id="KW-0812">Transmembrane</keyword>
<feature type="transmembrane region" description="Helical" evidence="3">
    <location>
        <begin position="391"/>
        <end position="412"/>
    </location>
</feature>
<evidence type="ECO:0000256" key="3">
    <source>
        <dbReference type="SAM" id="Phobius"/>
    </source>
</evidence>
<feature type="transmembrane region" description="Helical" evidence="3">
    <location>
        <begin position="271"/>
        <end position="291"/>
    </location>
</feature>
<gene>
    <name evidence="4" type="ORF">Kpol_461p15</name>
</gene>
<proteinExistence type="inferred from homology"/>
<feature type="transmembrane region" description="Helical" evidence="3">
    <location>
        <begin position="155"/>
        <end position="174"/>
    </location>
</feature>
<dbReference type="InParanoid" id="A7TR51"/>
<organism evidence="5">
    <name type="scientific">Vanderwaltozyma polyspora (strain ATCC 22028 / DSM 70294 / BCRC 21397 / CBS 2163 / NBRC 10782 / NRRL Y-8283 / UCD 57-17)</name>
    <name type="common">Kluyveromyces polysporus</name>
    <dbReference type="NCBI Taxonomy" id="436907"/>
    <lineage>
        <taxon>Eukaryota</taxon>
        <taxon>Fungi</taxon>
        <taxon>Dikarya</taxon>
        <taxon>Ascomycota</taxon>
        <taxon>Saccharomycotina</taxon>
        <taxon>Saccharomycetes</taxon>
        <taxon>Saccharomycetales</taxon>
        <taxon>Saccharomycetaceae</taxon>
        <taxon>Vanderwaltozyma</taxon>
    </lineage>
</organism>
<dbReference type="HOGENOM" id="CLU_001265_1_0_1"/>
<dbReference type="Pfam" id="PF07690">
    <property type="entry name" value="MFS_1"/>
    <property type="match status" value="1"/>
</dbReference>
<evidence type="ECO:0000256" key="1">
    <source>
        <dbReference type="ARBA" id="ARBA00004141"/>
    </source>
</evidence>
<evidence type="ECO:0000313" key="5">
    <source>
        <dbReference type="Proteomes" id="UP000000267"/>
    </source>
</evidence>
<dbReference type="OrthoDB" id="6509908at2759"/>
<feature type="transmembrane region" description="Helical" evidence="3">
    <location>
        <begin position="327"/>
        <end position="354"/>
    </location>
</feature>
<feature type="transmembrane region" description="Helical" evidence="3">
    <location>
        <begin position="483"/>
        <end position="504"/>
    </location>
</feature>
<dbReference type="SUPFAM" id="SSF103473">
    <property type="entry name" value="MFS general substrate transporter"/>
    <property type="match status" value="1"/>
</dbReference>
<dbReference type="Proteomes" id="UP000000267">
    <property type="component" value="Unassembled WGS sequence"/>
</dbReference>
<dbReference type="InterPro" id="IPR011701">
    <property type="entry name" value="MFS"/>
</dbReference>
<dbReference type="InterPro" id="IPR050327">
    <property type="entry name" value="Proton-linked_MCT"/>
</dbReference>
<dbReference type="Gene3D" id="1.20.1250.20">
    <property type="entry name" value="MFS general substrate transporter like domains"/>
    <property type="match status" value="2"/>
</dbReference>
<name>A7TR51_VANPO</name>
<dbReference type="PANTHER" id="PTHR11360:SF295">
    <property type="entry name" value="TRANSPORTER MCH4-RELATED"/>
    <property type="match status" value="1"/>
</dbReference>
<evidence type="ECO:0008006" key="6">
    <source>
        <dbReference type="Google" id="ProtNLM"/>
    </source>
</evidence>
<sequence length="517" mass="56785">MVGLQSLNLGADIFTNFKLNKSKESKKAGDDVEFDFMEGMGHPNQVASSSHGYSTPVVEHELRKAGILTSDEKDKGSIIETGTELGPNTDDSADEEWVMEHDDNIPDGGWEAWLVVFGSFVGLIPVYGIFNSLGALESYIKSHQLADVELSTTSWIFSIFLAVTCFGTILTGSYFDRNGGFYPHIIGSILFLSGLVATANCTTVWQFMLAFSVTCGLGSGFLITPLVGSVATWFLRKRGIATCIATIGGSVGGVIFPIMLRKLYGEVGFEWAIRIFALICGCCLVCSSFLAREREKPVTEPFSSKKEMIVWYLTSSLNWRYFLEPRFLFTALASAFAENSLTATSTYLASYAIFKGNSESTSYTLLTAINAIGILGRYIPGYLADRWVGRFNIAIITIFIAAFVNLIIWLPFGGNSKGLWAYTIIYGFFSGTVLSLAPPCVGQISRTSDFGRRFSTVWFTEGLMTIPVIPICGAIIGEESDRSYNNFIIFSSMLMIAAGVFYSLARYTCVGFRMVKF</sequence>
<dbReference type="RefSeq" id="XP_001643119.1">
    <property type="nucleotide sequence ID" value="XM_001643069.1"/>
</dbReference>
<comment type="similarity">
    <text evidence="2">Belongs to the major facilitator superfamily. Monocarboxylate porter (TC 2.A.1.13) family.</text>
</comment>
<dbReference type="OMA" id="DLVWQIS"/>